<keyword evidence="2 3" id="KW-0408">Iron</keyword>
<dbReference type="InterPro" id="IPR011444">
    <property type="entry name" value="DUF1549"/>
</dbReference>
<dbReference type="GO" id="GO:0046872">
    <property type="term" value="F:metal ion binding"/>
    <property type="evidence" value="ECO:0007669"/>
    <property type="project" value="UniProtKB-KW"/>
</dbReference>
<dbReference type="Proteomes" id="UP000036367">
    <property type="component" value="Unassembled WGS sequence"/>
</dbReference>
<feature type="compositionally biased region" description="Polar residues" evidence="4">
    <location>
        <begin position="191"/>
        <end position="200"/>
    </location>
</feature>
<dbReference type="EMBL" id="LECT01000017">
    <property type="protein sequence ID" value="KLU05548.1"/>
    <property type="molecule type" value="Genomic_DNA"/>
</dbReference>
<name>A0A0J1BG90_RHOIS</name>
<evidence type="ECO:0000256" key="4">
    <source>
        <dbReference type="SAM" id="MobiDB-lite"/>
    </source>
</evidence>
<keyword evidence="6" id="KW-0472">Membrane</keyword>
<dbReference type="PROSITE" id="PS51007">
    <property type="entry name" value="CYTC"/>
    <property type="match status" value="1"/>
</dbReference>
<dbReference type="GO" id="GO:0020037">
    <property type="term" value="F:heme binding"/>
    <property type="evidence" value="ECO:0007669"/>
    <property type="project" value="InterPro"/>
</dbReference>
<proteinExistence type="predicted"/>
<dbReference type="PANTHER" id="PTHR35889">
    <property type="entry name" value="CYCLOINULO-OLIGOSACCHARIDE FRUCTANOTRANSFERASE-RELATED"/>
    <property type="match status" value="1"/>
</dbReference>
<dbReference type="GO" id="GO:0009055">
    <property type="term" value="F:electron transfer activity"/>
    <property type="evidence" value="ECO:0007669"/>
    <property type="project" value="InterPro"/>
</dbReference>
<dbReference type="STRING" id="595434.RISK_002180"/>
<dbReference type="Pfam" id="PF07635">
    <property type="entry name" value="PSCyt1"/>
    <property type="match status" value="1"/>
</dbReference>
<keyword evidence="3" id="KW-0349">Heme</keyword>
<sequence length="1176" mass="131556">MTKFPPHKLIERLPMERFASQSYFLRLLMRQPWTCSTVAIFACLAFCSMGRVLADDPADRFFEAEIRPILVEHCIACHGESEQSGGLRLDSKPALIQGGDSGPLLSGPLPSDVSADSLLLEAVRRSDNIAMPPDQPLDPPQVTAIETWVAMGMPWPESSSQLQSAAMENAKDHWAFQSVKNPLVPRLFANPTASKLQPSSGRAERNEGQTDREVVPHPIDAFVLRKLGEAGLSPSPESDRRTLIRRLSFTLTGLPPSPTDVDQFIASSSTDAYSDLVDRYLSSAQYGEHWARHWLDVARYSDTKGYVYAREERFWVHAWRYRDWVVNALNEDMAYDRFLLLQLAADQVESRRQKDLAAMGFLTVGRRFLGVNRDIMDDRIDVVTRGTLGLTVSCARCHDHKYDPIPTADYYSLYGVFNSCEEQLVSLNSPAGSEANADEAFKAELQKRETAFQQKLKSSREEASKRARSRVRDYLYAQTELDKYPPKGFDQIFEASDLLPAFVRRWEASLRTADRQRDPVFLPWHLFSKLPPDQFTEQASSVCDAIAVATPVEINPRVAAIFETPPTNFTEVIDRYGQLLSEVAADEPNQNAPADHRLWQVMFGLASPCHVPDEGIVHTEIFFDSSTTTALWKLQGEIDRWLIRSSQPPGYALILKDRPVPSEPRIFRRGNILTQGDDVPRQFLAVVSPSDRQPFQVGSGRLELAQNIIDESNPLTARVIVNRVWAHHFGTGLVTTPSDFGLRAERPSHPELLDWLAHWFIHEGWSLKKLHRLIVTSSTFRQSSLGPTGGADLQRAMESDPENRLLWRMNSRRLTFEQFRDSMLTATGEIDLQTGGKPADLFKAPSNVRRTLYGLVDRQFLPAILRVFDFANPDLHVPRRSQTTVPQQALFFMNHPLVLKRSQELASVCGEGAEPRQAIEQMFQRVLQRAATEAEVTDALQVASQAATESTPVRPTVADWSYGHGKYDEEAQRVQDFASLPHFTGQTWQGGPSWPDGKLGWVKLSAVGGHPGNTRNTACVRRWTAPDKMTVRIETELRHQVAAGDGVRGFIVSSEQGPLGAAKVHQSSAALNAEAIKVQKGETIDFVVDIDSVLNSDQFLWKVTITDMTEAVTTEPGTASDSEAAHSPNRETKTGAGDAIVWDSEADFPTDEANRLTPLEQLAQILFCSNEFLFVD</sequence>
<dbReference type="InterPro" id="IPR022655">
    <property type="entry name" value="DUF1553"/>
</dbReference>
<dbReference type="PANTHER" id="PTHR35889:SF3">
    <property type="entry name" value="F-BOX DOMAIN-CONTAINING PROTEIN"/>
    <property type="match status" value="1"/>
</dbReference>
<comment type="caution">
    <text evidence="6">The sequence shown here is derived from an EMBL/GenBank/DDBJ whole genome shotgun (WGS) entry which is preliminary data.</text>
</comment>
<evidence type="ECO:0000256" key="3">
    <source>
        <dbReference type="PROSITE-ProRule" id="PRU00433"/>
    </source>
</evidence>
<organism evidence="6 7">
    <name type="scientific">Rhodopirellula islandica</name>
    <dbReference type="NCBI Taxonomy" id="595434"/>
    <lineage>
        <taxon>Bacteria</taxon>
        <taxon>Pseudomonadati</taxon>
        <taxon>Planctomycetota</taxon>
        <taxon>Planctomycetia</taxon>
        <taxon>Pirellulales</taxon>
        <taxon>Pirellulaceae</taxon>
        <taxon>Rhodopirellula</taxon>
    </lineage>
</organism>
<feature type="region of interest" description="Disordered" evidence="4">
    <location>
        <begin position="191"/>
        <end position="211"/>
    </location>
</feature>
<feature type="domain" description="Cytochrome c" evidence="5">
    <location>
        <begin position="53"/>
        <end position="153"/>
    </location>
</feature>
<evidence type="ECO:0000313" key="7">
    <source>
        <dbReference type="Proteomes" id="UP000036367"/>
    </source>
</evidence>
<dbReference type="PATRIC" id="fig|595434.4.peg.2083"/>
<gene>
    <name evidence="6" type="ORF">RISK_002180</name>
</gene>
<keyword evidence="7" id="KW-1185">Reference proteome</keyword>
<evidence type="ECO:0000313" key="6">
    <source>
        <dbReference type="EMBL" id="KLU05548.1"/>
    </source>
</evidence>
<dbReference type="Pfam" id="PF07587">
    <property type="entry name" value="PSD1"/>
    <property type="match status" value="1"/>
</dbReference>
<dbReference type="InterPro" id="IPR009056">
    <property type="entry name" value="Cyt_c-like_dom"/>
</dbReference>
<feature type="compositionally biased region" description="Basic and acidic residues" evidence="4">
    <location>
        <begin position="202"/>
        <end position="211"/>
    </location>
</feature>
<protein>
    <submittedName>
        <fullName evidence="6">Transmembrane protein</fullName>
    </submittedName>
</protein>
<reference evidence="6" key="1">
    <citation type="submission" date="2015-05" db="EMBL/GenBank/DDBJ databases">
        <title>Permanent draft genome of Rhodopirellula islandicus K833.</title>
        <authorList>
            <person name="Kizina J."/>
            <person name="Richter M."/>
            <person name="Glockner F.O."/>
            <person name="Harder J."/>
        </authorList>
    </citation>
    <scope>NUCLEOTIDE SEQUENCE [LARGE SCALE GENOMIC DNA]</scope>
    <source>
        <strain evidence="6">K833</strain>
    </source>
</reference>
<dbReference type="InterPro" id="IPR011429">
    <property type="entry name" value="Cyt_c_Planctomycete-type"/>
</dbReference>
<keyword evidence="6" id="KW-0812">Transmembrane</keyword>
<evidence type="ECO:0000256" key="1">
    <source>
        <dbReference type="ARBA" id="ARBA00022723"/>
    </source>
</evidence>
<dbReference type="Pfam" id="PF07583">
    <property type="entry name" value="PSCyt2"/>
    <property type="match status" value="1"/>
</dbReference>
<feature type="region of interest" description="Disordered" evidence="4">
    <location>
        <begin position="1113"/>
        <end position="1137"/>
    </location>
</feature>
<keyword evidence="1 3" id="KW-0479">Metal-binding</keyword>
<evidence type="ECO:0000259" key="5">
    <source>
        <dbReference type="PROSITE" id="PS51007"/>
    </source>
</evidence>
<accession>A0A0J1BG90</accession>
<dbReference type="AlphaFoldDB" id="A0A0J1BG90"/>
<evidence type="ECO:0000256" key="2">
    <source>
        <dbReference type="ARBA" id="ARBA00023004"/>
    </source>
</evidence>